<evidence type="ECO:0000256" key="5">
    <source>
        <dbReference type="ARBA" id="ARBA00022989"/>
    </source>
</evidence>
<feature type="transmembrane region" description="Helical" evidence="9">
    <location>
        <begin position="99"/>
        <end position="123"/>
    </location>
</feature>
<dbReference type="InterPro" id="IPR018086">
    <property type="entry name" value="NADH_UbQ_OxRdtase_su1_CS"/>
</dbReference>
<sequence>MSIAFFTSILLSLVMALVAMAFYTLMERKFLGYFHLRKGPNKVGLMGIPQPFSDAIKLFVKEQAKPTPSNKAPFMVAPTMALILALLMWAIYPHSHQSYFLQFSVLYFLCVSSMNVYSTFIAGWSSNSKYALLGALRGVAQTISYEVSMSLILLSALVLILTMDFTKMVMYSWILLMLMPMTVTWFITNLAETNRTPFDFAEGESELVSGFNIEYSSGLFAMIFMAEYMNILVMSLFTSIVFMSMPNMFMSDTLLLLKTIFLAMLFVWVRATFPRMRYDHLMNLTWKSFLPLSLTCLMLVLPMIMLM</sequence>
<evidence type="ECO:0000256" key="8">
    <source>
        <dbReference type="RuleBase" id="RU000473"/>
    </source>
</evidence>
<feature type="transmembrane region" description="Helical" evidence="9">
    <location>
        <begin position="168"/>
        <end position="187"/>
    </location>
</feature>
<dbReference type="Pfam" id="PF00146">
    <property type="entry name" value="NADHdh"/>
    <property type="match status" value="1"/>
</dbReference>
<evidence type="ECO:0000256" key="4">
    <source>
        <dbReference type="ARBA" id="ARBA00022692"/>
    </source>
</evidence>
<keyword evidence="4 7" id="KW-0812">Transmembrane</keyword>
<dbReference type="PROSITE" id="PS00668">
    <property type="entry name" value="COMPLEX1_ND1_2"/>
    <property type="match status" value="1"/>
</dbReference>
<dbReference type="GO" id="GO:0009060">
    <property type="term" value="P:aerobic respiration"/>
    <property type="evidence" value="ECO:0007669"/>
    <property type="project" value="TreeGrafter"/>
</dbReference>
<dbReference type="HAMAP" id="MF_01350">
    <property type="entry name" value="NDH1_NuoH"/>
    <property type="match status" value="1"/>
</dbReference>
<gene>
    <name evidence="10" type="primary">ND1</name>
</gene>
<dbReference type="GO" id="GO:0005743">
    <property type="term" value="C:mitochondrial inner membrane"/>
    <property type="evidence" value="ECO:0007669"/>
    <property type="project" value="UniProtKB-SubCell"/>
</dbReference>
<comment type="catalytic activity">
    <reaction evidence="8">
        <text>a ubiquinone + NADH + 5 H(+)(in) = a ubiquinol + NAD(+) + 4 H(+)(out)</text>
        <dbReference type="Rhea" id="RHEA:29091"/>
        <dbReference type="Rhea" id="RHEA-COMP:9565"/>
        <dbReference type="Rhea" id="RHEA-COMP:9566"/>
        <dbReference type="ChEBI" id="CHEBI:15378"/>
        <dbReference type="ChEBI" id="CHEBI:16389"/>
        <dbReference type="ChEBI" id="CHEBI:17976"/>
        <dbReference type="ChEBI" id="CHEBI:57540"/>
        <dbReference type="ChEBI" id="CHEBI:57945"/>
        <dbReference type="EC" id="7.1.1.2"/>
    </reaction>
</comment>
<comment type="similarity">
    <text evidence="2 7">Belongs to the complex I subunit 1 family.</text>
</comment>
<evidence type="ECO:0000256" key="2">
    <source>
        <dbReference type="ARBA" id="ARBA00010535"/>
    </source>
</evidence>
<dbReference type="EC" id="7.1.1.2" evidence="8"/>
<reference evidence="10" key="1">
    <citation type="journal article" date="2014" name="Mitochondrial DNA">
        <title>Complete mitochondrial genome of a Pheretimoid earthworm Metaphire vulgaris (Oligochaeta: Megascolecidae).</title>
        <authorList>
            <person name="Zhang L."/>
            <person name="Jiang J."/>
            <person name="Dong Y."/>
            <person name="Qiu J."/>
        </authorList>
    </citation>
    <scope>NUCLEOTIDE SEQUENCE</scope>
    <source>
        <strain evidence="10">M01</strain>
    </source>
</reference>
<dbReference type="RefSeq" id="YP_009092418.1">
    <property type="nucleotide sequence ID" value="NC_025292.1"/>
</dbReference>
<feature type="transmembrane region" description="Helical" evidence="9">
    <location>
        <begin position="72"/>
        <end position="92"/>
    </location>
</feature>
<accession>A0A088DBR3</accession>
<comment type="subcellular location">
    <subcellularLocation>
        <location evidence="1">Membrane</location>
        <topology evidence="1">Multi-pass membrane protein</topology>
    </subcellularLocation>
    <subcellularLocation>
        <location evidence="7">Mitochondrion inner membrane</location>
        <topology evidence="7">Multi-pass membrane protein</topology>
    </subcellularLocation>
</comment>
<keyword evidence="5 9" id="KW-1133">Transmembrane helix</keyword>
<dbReference type="PROSITE" id="PS00667">
    <property type="entry name" value="COMPLEX1_ND1_1"/>
    <property type="match status" value="1"/>
</dbReference>
<keyword evidence="6 9" id="KW-0472">Membrane</keyword>
<keyword evidence="7" id="KW-0520">NAD</keyword>
<feature type="transmembrane region" description="Helical" evidence="9">
    <location>
        <begin position="254"/>
        <end position="273"/>
    </location>
</feature>
<dbReference type="InterPro" id="IPR001694">
    <property type="entry name" value="NADH_UbQ_OxRdtase_su1/FPO"/>
</dbReference>
<dbReference type="GO" id="GO:0003954">
    <property type="term" value="F:NADH dehydrogenase activity"/>
    <property type="evidence" value="ECO:0007669"/>
    <property type="project" value="TreeGrafter"/>
</dbReference>
<dbReference type="CTD" id="4535"/>
<feature type="transmembrane region" description="Helical" evidence="9">
    <location>
        <begin position="219"/>
        <end position="242"/>
    </location>
</feature>
<organism evidence="10">
    <name type="scientific">Amynthas aspergillum</name>
    <dbReference type="NCBI Taxonomy" id="320991"/>
    <lineage>
        <taxon>Eukaryota</taxon>
        <taxon>Metazoa</taxon>
        <taxon>Spiralia</taxon>
        <taxon>Lophotrochozoa</taxon>
        <taxon>Annelida</taxon>
        <taxon>Clitellata</taxon>
        <taxon>Oligochaeta</taxon>
        <taxon>Crassiclitellata</taxon>
        <taxon>Megascolecida</taxon>
        <taxon>Megascolecidae</taxon>
        <taxon>Amynthas</taxon>
    </lineage>
</organism>
<feature type="transmembrane region" description="Helical" evidence="9">
    <location>
        <begin position="143"/>
        <end position="161"/>
    </location>
</feature>
<evidence type="ECO:0000256" key="3">
    <source>
        <dbReference type="ARBA" id="ARBA00021009"/>
    </source>
</evidence>
<dbReference type="GeneID" id="20832858"/>
<name>A0A088DBR3_9ANNE</name>
<dbReference type="PANTHER" id="PTHR11432:SF3">
    <property type="entry name" value="NADH-UBIQUINONE OXIDOREDUCTASE CHAIN 1"/>
    <property type="match status" value="1"/>
</dbReference>
<evidence type="ECO:0000256" key="6">
    <source>
        <dbReference type="ARBA" id="ARBA00023136"/>
    </source>
</evidence>
<feature type="transmembrane region" description="Helical" evidence="9">
    <location>
        <begin position="285"/>
        <end position="306"/>
    </location>
</feature>
<evidence type="ECO:0000256" key="7">
    <source>
        <dbReference type="RuleBase" id="RU000471"/>
    </source>
</evidence>
<evidence type="ECO:0000256" key="1">
    <source>
        <dbReference type="ARBA" id="ARBA00004141"/>
    </source>
</evidence>
<dbReference type="PANTHER" id="PTHR11432">
    <property type="entry name" value="NADH DEHYDROGENASE SUBUNIT 1"/>
    <property type="match status" value="1"/>
</dbReference>
<dbReference type="GO" id="GO:0008137">
    <property type="term" value="F:NADH dehydrogenase (ubiquinone) activity"/>
    <property type="evidence" value="ECO:0007669"/>
    <property type="project" value="UniProtKB-EC"/>
</dbReference>
<proteinExistence type="inferred from homology"/>
<dbReference type="EMBL" id="KJ830749">
    <property type="protein sequence ID" value="AIL51411.1"/>
    <property type="molecule type" value="Genomic_DNA"/>
</dbReference>
<keyword evidence="8 10" id="KW-0496">Mitochondrion</keyword>
<evidence type="ECO:0000256" key="9">
    <source>
        <dbReference type="SAM" id="Phobius"/>
    </source>
</evidence>
<keyword evidence="8" id="KW-0830">Ubiquinone</keyword>
<dbReference type="AlphaFoldDB" id="A0A088DBR3"/>
<protein>
    <recommendedName>
        <fullName evidence="3 8">NADH-ubiquinone oxidoreductase chain 1</fullName>
        <ecNumber evidence="8">7.1.1.2</ecNumber>
    </recommendedName>
</protein>
<geneLocation type="mitochondrion" evidence="10"/>
<evidence type="ECO:0000313" key="10">
    <source>
        <dbReference type="EMBL" id="AIL51411.1"/>
    </source>
</evidence>